<name>A0A1Y1VR51_9FUNG</name>
<dbReference type="InterPro" id="IPR007921">
    <property type="entry name" value="CHAP_dom"/>
</dbReference>
<evidence type="ECO:0000259" key="2">
    <source>
        <dbReference type="PROSITE" id="PS50911"/>
    </source>
</evidence>
<feature type="signal peptide" evidence="1">
    <location>
        <begin position="1"/>
        <end position="24"/>
    </location>
</feature>
<reference evidence="3 4" key="1">
    <citation type="submission" date="2016-07" db="EMBL/GenBank/DDBJ databases">
        <title>Pervasive Adenine N6-methylation of Active Genes in Fungi.</title>
        <authorList>
            <consortium name="DOE Joint Genome Institute"/>
            <person name="Mondo S.J."/>
            <person name="Dannebaum R.O."/>
            <person name="Kuo R.C."/>
            <person name="Labutti K."/>
            <person name="Haridas S."/>
            <person name="Kuo A."/>
            <person name="Salamov A."/>
            <person name="Ahrendt S.R."/>
            <person name="Lipzen A."/>
            <person name="Sullivan W."/>
            <person name="Andreopoulos W.B."/>
            <person name="Clum A."/>
            <person name="Lindquist E."/>
            <person name="Daum C."/>
            <person name="Ramamoorthy G.K."/>
            <person name="Gryganskyi A."/>
            <person name="Culley D."/>
            <person name="Magnuson J.K."/>
            <person name="James T.Y."/>
            <person name="O'Malley M.A."/>
            <person name="Stajich J.E."/>
            <person name="Spatafora J.W."/>
            <person name="Visel A."/>
            <person name="Grigoriev I.V."/>
        </authorList>
    </citation>
    <scope>NUCLEOTIDE SEQUENCE [LARGE SCALE GENOMIC DNA]</scope>
    <source>
        <strain evidence="3 4">CBS 931.73</strain>
    </source>
</reference>
<feature type="domain" description="Peptidase C51" evidence="2">
    <location>
        <begin position="44"/>
        <end position="176"/>
    </location>
</feature>
<dbReference type="PROSITE" id="PS50911">
    <property type="entry name" value="CHAP"/>
    <property type="match status" value="1"/>
</dbReference>
<dbReference type="InParanoid" id="A0A1Y1VR51"/>
<comment type="caution">
    <text evidence="3">The sequence shown here is derived from an EMBL/GenBank/DDBJ whole genome shotgun (WGS) entry which is preliminary data.</text>
</comment>
<proteinExistence type="predicted"/>
<dbReference type="Gene3D" id="3.90.1720.10">
    <property type="entry name" value="endopeptidase domain like (from Nostoc punctiforme)"/>
    <property type="match status" value="1"/>
</dbReference>
<keyword evidence="4" id="KW-1185">Reference proteome</keyword>
<protein>
    <recommendedName>
        <fullName evidence="2">Peptidase C51 domain-containing protein</fullName>
    </recommendedName>
</protein>
<feature type="chain" id="PRO_5012824444" description="Peptidase C51 domain-containing protein" evidence="1">
    <location>
        <begin position="25"/>
        <end position="177"/>
    </location>
</feature>
<dbReference type="InterPro" id="IPR038765">
    <property type="entry name" value="Papain-like_cys_pep_sf"/>
</dbReference>
<gene>
    <name evidence="3" type="ORF">K493DRAFT_365379</name>
</gene>
<dbReference type="Proteomes" id="UP000193498">
    <property type="component" value="Unassembled WGS sequence"/>
</dbReference>
<evidence type="ECO:0000313" key="4">
    <source>
        <dbReference type="Proteomes" id="UP000193498"/>
    </source>
</evidence>
<sequence length="177" mass="19095">MVKVAALSCALLSTISLTEFSASALPAPSVDILSQESNQKNTTEVRTKLEGLINLASCSLDHRYNNGECTDWADARYYQLTCQHTTWMSDASSWTSNARSAGGWTVSSQPRVPSIIVIQPGYQGCGATGHVGVVERTNSDGSVYTSNWNFEFSGKGGLYTTSYGNFDTGSGVSFIWH</sequence>
<dbReference type="Pfam" id="PF05257">
    <property type="entry name" value="CHAP"/>
    <property type="match status" value="1"/>
</dbReference>
<evidence type="ECO:0000256" key="1">
    <source>
        <dbReference type="SAM" id="SignalP"/>
    </source>
</evidence>
<accession>A0A1Y1VR51</accession>
<dbReference type="SUPFAM" id="SSF54001">
    <property type="entry name" value="Cysteine proteinases"/>
    <property type="match status" value="1"/>
</dbReference>
<dbReference type="EMBL" id="MCFE01001358">
    <property type="protein sequence ID" value="ORX62514.1"/>
    <property type="molecule type" value="Genomic_DNA"/>
</dbReference>
<organism evidence="3 4">
    <name type="scientific">Basidiobolus meristosporus CBS 931.73</name>
    <dbReference type="NCBI Taxonomy" id="1314790"/>
    <lineage>
        <taxon>Eukaryota</taxon>
        <taxon>Fungi</taxon>
        <taxon>Fungi incertae sedis</taxon>
        <taxon>Zoopagomycota</taxon>
        <taxon>Entomophthoromycotina</taxon>
        <taxon>Basidiobolomycetes</taxon>
        <taxon>Basidiobolales</taxon>
        <taxon>Basidiobolaceae</taxon>
        <taxon>Basidiobolus</taxon>
    </lineage>
</organism>
<evidence type="ECO:0000313" key="3">
    <source>
        <dbReference type="EMBL" id="ORX62514.1"/>
    </source>
</evidence>
<keyword evidence="1" id="KW-0732">Signal</keyword>
<dbReference type="AlphaFoldDB" id="A0A1Y1VR51"/>